<dbReference type="EMBL" id="HG001459">
    <property type="protein sequence ID" value="CDF32071.1"/>
    <property type="molecule type" value="Genomic_DNA"/>
</dbReference>
<sequence length="42" mass="4664">MAFASPLMIPYVHASCIELLKPKTCTVVWPRGQHSSCGVEFK</sequence>
<name>R7Q410_CHOCR</name>
<protein>
    <submittedName>
        <fullName evidence="1">Uncharacterized protein</fullName>
    </submittedName>
</protein>
<keyword evidence="2" id="KW-1185">Reference proteome</keyword>
<organism evidence="1 2">
    <name type="scientific">Chondrus crispus</name>
    <name type="common">Carrageen Irish moss</name>
    <name type="synonym">Polymorpha crispa</name>
    <dbReference type="NCBI Taxonomy" id="2769"/>
    <lineage>
        <taxon>Eukaryota</taxon>
        <taxon>Rhodophyta</taxon>
        <taxon>Florideophyceae</taxon>
        <taxon>Rhodymeniophycidae</taxon>
        <taxon>Gigartinales</taxon>
        <taxon>Gigartinaceae</taxon>
        <taxon>Chondrus</taxon>
    </lineage>
</organism>
<reference evidence="2" key="1">
    <citation type="journal article" date="2013" name="Proc. Natl. Acad. Sci. U.S.A.">
        <title>Genome structure and metabolic features in the red seaweed Chondrus crispus shed light on evolution of the Archaeplastida.</title>
        <authorList>
            <person name="Collen J."/>
            <person name="Porcel B."/>
            <person name="Carre W."/>
            <person name="Ball S.G."/>
            <person name="Chaparro C."/>
            <person name="Tonon T."/>
            <person name="Barbeyron T."/>
            <person name="Michel G."/>
            <person name="Noel B."/>
            <person name="Valentin K."/>
            <person name="Elias M."/>
            <person name="Artiguenave F."/>
            <person name="Arun A."/>
            <person name="Aury J.M."/>
            <person name="Barbosa-Neto J.F."/>
            <person name="Bothwell J.H."/>
            <person name="Bouget F.Y."/>
            <person name="Brillet L."/>
            <person name="Cabello-Hurtado F."/>
            <person name="Capella-Gutierrez S."/>
            <person name="Charrier B."/>
            <person name="Cladiere L."/>
            <person name="Cock J.M."/>
            <person name="Coelho S.M."/>
            <person name="Colleoni C."/>
            <person name="Czjzek M."/>
            <person name="Da Silva C."/>
            <person name="Delage L."/>
            <person name="Denoeud F."/>
            <person name="Deschamps P."/>
            <person name="Dittami S.M."/>
            <person name="Gabaldon T."/>
            <person name="Gachon C.M."/>
            <person name="Groisillier A."/>
            <person name="Herve C."/>
            <person name="Jabbari K."/>
            <person name="Katinka M."/>
            <person name="Kloareg B."/>
            <person name="Kowalczyk N."/>
            <person name="Labadie K."/>
            <person name="Leblanc C."/>
            <person name="Lopez P.J."/>
            <person name="McLachlan D.H."/>
            <person name="Meslet-Cladiere L."/>
            <person name="Moustafa A."/>
            <person name="Nehr Z."/>
            <person name="Nyvall Collen P."/>
            <person name="Panaud O."/>
            <person name="Partensky F."/>
            <person name="Poulain J."/>
            <person name="Rensing S.A."/>
            <person name="Rousvoal S."/>
            <person name="Samson G."/>
            <person name="Symeonidi A."/>
            <person name="Weissenbach J."/>
            <person name="Zambounis A."/>
            <person name="Wincker P."/>
            <person name="Boyen C."/>
        </authorList>
    </citation>
    <scope>NUCLEOTIDE SEQUENCE [LARGE SCALE GENOMIC DNA]</scope>
    <source>
        <strain evidence="2">cv. Stackhouse</strain>
    </source>
</reference>
<evidence type="ECO:0000313" key="1">
    <source>
        <dbReference type="EMBL" id="CDF32071.1"/>
    </source>
</evidence>
<dbReference type="RefSeq" id="XP_005711736.1">
    <property type="nucleotide sequence ID" value="XM_005711679.1"/>
</dbReference>
<dbReference type="KEGG" id="ccp:CHC_T00001319001"/>
<proteinExistence type="predicted"/>
<dbReference type="Proteomes" id="UP000012073">
    <property type="component" value="Unassembled WGS sequence"/>
</dbReference>
<accession>R7Q410</accession>
<gene>
    <name evidence="1" type="ORF">CHC_T00001319001</name>
</gene>
<evidence type="ECO:0000313" key="2">
    <source>
        <dbReference type="Proteomes" id="UP000012073"/>
    </source>
</evidence>
<dbReference type="Gramene" id="CDF32071">
    <property type="protein sequence ID" value="CDF32071"/>
    <property type="gene ID" value="CHC_T00001319001"/>
</dbReference>
<dbReference type="AlphaFoldDB" id="R7Q410"/>
<dbReference type="GeneID" id="17319452"/>